<dbReference type="EMBL" id="BMYO01000005">
    <property type="protein sequence ID" value="GHD63200.1"/>
    <property type="molecule type" value="Genomic_DNA"/>
</dbReference>
<feature type="domain" description="Bacteriophage N4 adsorption protein A C-terminal" evidence="6">
    <location>
        <begin position="820"/>
        <end position="993"/>
    </location>
</feature>
<evidence type="ECO:0000256" key="3">
    <source>
        <dbReference type="PROSITE-ProRule" id="PRU00339"/>
    </source>
</evidence>
<evidence type="ECO:0000256" key="4">
    <source>
        <dbReference type="SAM" id="MobiDB-lite"/>
    </source>
</evidence>
<reference evidence="8" key="1">
    <citation type="journal article" date="2019" name="Int. J. Syst. Evol. Microbiol.">
        <title>The Global Catalogue of Microorganisms (GCM) 10K type strain sequencing project: providing services to taxonomists for standard genome sequencing and annotation.</title>
        <authorList>
            <consortium name="The Broad Institute Genomics Platform"/>
            <consortium name="The Broad Institute Genome Sequencing Center for Infectious Disease"/>
            <person name="Wu L."/>
            <person name="Ma J."/>
        </authorList>
    </citation>
    <scope>NUCLEOTIDE SEQUENCE [LARGE SCALE GENOMIC DNA]</scope>
    <source>
        <strain evidence="8">KCTC 23701</strain>
    </source>
</reference>
<dbReference type="PROSITE" id="PS50005">
    <property type="entry name" value="TPR"/>
    <property type="match status" value="1"/>
</dbReference>
<feature type="signal peptide" evidence="5">
    <location>
        <begin position="1"/>
        <end position="22"/>
    </location>
</feature>
<dbReference type="SUPFAM" id="SSF48452">
    <property type="entry name" value="TPR-like"/>
    <property type="match status" value="2"/>
</dbReference>
<dbReference type="InterPro" id="IPR011990">
    <property type="entry name" value="TPR-like_helical_dom_sf"/>
</dbReference>
<keyword evidence="1" id="KW-0677">Repeat</keyword>
<comment type="caution">
    <text evidence="7">The sequence shown here is derived from an EMBL/GenBank/DDBJ whole genome shotgun (WGS) entry which is preliminary data.</text>
</comment>
<dbReference type="InterPro" id="IPR019734">
    <property type="entry name" value="TPR_rpt"/>
</dbReference>
<keyword evidence="5" id="KW-0732">Signal</keyword>
<dbReference type="SMART" id="SM00028">
    <property type="entry name" value="TPR"/>
    <property type="match status" value="4"/>
</dbReference>
<evidence type="ECO:0000256" key="1">
    <source>
        <dbReference type="ARBA" id="ARBA00022737"/>
    </source>
</evidence>
<evidence type="ECO:0000313" key="8">
    <source>
        <dbReference type="Proteomes" id="UP000604737"/>
    </source>
</evidence>
<dbReference type="PANTHER" id="PTHR44186">
    <property type="match status" value="1"/>
</dbReference>
<dbReference type="Gene3D" id="1.25.40.10">
    <property type="entry name" value="Tetratricopeptide repeat domain"/>
    <property type="match status" value="2"/>
</dbReference>
<evidence type="ECO:0000256" key="5">
    <source>
        <dbReference type="SAM" id="SignalP"/>
    </source>
</evidence>
<organism evidence="7 8">
    <name type="scientific">Jeongeupia chitinilytica</name>
    <dbReference type="NCBI Taxonomy" id="1041641"/>
    <lineage>
        <taxon>Bacteria</taxon>
        <taxon>Pseudomonadati</taxon>
        <taxon>Pseudomonadota</taxon>
        <taxon>Betaproteobacteria</taxon>
        <taxon>Neisseriales</taxon>
        <taxon>Chitinibacteraceae</taxon>
        <taxon>Jeongeupia</taxon>
    </lineage>
</organism>
<gene>
    <name evidence="7" type="primary">nfrA</name>
    <name evidence="7" type="ORF">GCM10007350_20170</name>
</gene>
<feature type="region of interest" description="Disordered" evidence="4">
    <location>
        <begin position="127"/>
        <end position="159"/>
    </location>
</feature>
<evidence type="ECO:0000256" key="2">
    <source>
        <dbReference type="ARBA" id="ARBA00022803"/>
    </source>
</evidence>
<feature type="chain" id="PRO_5047478951" evidence="5">
    <location>
        <begin position="23"/>
        <end position="999"/>
    </location>
</feature>
<keyword evidence="2 3" id="KW-0802">TPR repeat</keyword>
<evidence type="ECO:0000259" key="6">
    <source>
        <dbReference type="Pfam" id="PF13283"/>
    </source>
</evidence>
<dbReference type="InterPro" id="IPR025137">
    <property type="entry name" value="NfrA_C"/>
</dbReference>
<dbReference type="PANTHER" id="PTHR44186:SF1">
    <property type="entry name" value="BARDET-BIEDL SYNDROME 4 PROTEIN"/>
    <property type="match status" value="1"/>
</dbReference>
<evidence type="ECO:0000313" key="7">
    <source>
        <dbReference type="EMBL" id="GHD63200.1"/>
    </source>
</evidence>
<proteinExistence type="predicted"/>
<name>A0ABQ3GZP4_9NEIS</name>
<accession>A0ABQ3GZP4</accession>
<sequence>MNTRMKILPALLALSLAAPAISAVEQNFDLGDGVSSYRRFIIYPHLQKGFASLQRGDDRRAITEFEAARRLAPGNATIALYLANAYERAGQPDRAEVVLEEARRQTPNDARVTQALASLQGLKAGNPFDDEPELASAPPPAAESAAQPAPAAPESAAAVDCTQQQTPTCRAIAGNAALRAGQLAKAQAELDDAEFAATPEGVALRRALVQRAIYLKDWSRAESQLAVLKSAGQLRANERSQWINLLLAQGRLGAAQALLDEGGVRAQDQLAYAQALARQGDSAALGRYLAGTRPAFSAAADETQWMGLLRQTKRDELYAGYAPRFAANRRDQAEVLVPKLLAKGDDASAQKLLDQLPADALLAERFALSLKRGELPQAGRQARALLRERGNDPALVDSLSYQLIQTGGAEQAMHLLLDGYPFTDMPPLRRAALQQRLALLINEHPALLSETDKATLSRPLDTVGQRSRQAAMFGGMKDCKQVRTLLGDLSPAYDQDAWMRLGDCYREPAPGLAQYSYAEAELRGAGSDATRALAYQAFAAKDYSSALQAWQSLPQDELKPAELLSAATTAVSAGDKVAAHRWLDAYAAGEGKQDDQYWSLRAQSETDPVRQREALERAIDLHPEVGYYLSLASLQSDAGDFKGALDSLKCAQALQPDDPETQIALGYAYWRAGDAAKAREMLEQARRHYPDDPAVIQQLVYANQRLSDNRNARQYARQVIDQLNAYPQDEKTDEMLDQWFGFRRLHEDLGRRWTFSAGAFSGTNTGGVANAAEPGTAYRSYAQVEAAYRLGDPPIRNGRTLEAYARIFAGSGDSNNGYDALPIYSPMLGAGLRWKPFGERTFYLAAEAQTPLDRGGNGEFDYMLRASASLLNDGRFSDDWHESGRGWLAQNLYLDAAYYIKAQRTAATADYRLSYHKKVFSKAQTVEPYAHVQYNLTHDDTGDSTDFRAGVGVRWNFWYGESEYDAYRHKNSVGIEFQHAFDTYLDENNTVFLTFGGIW</sequence>
<dbReference type="Pfam" id="PF13283">
    <property type="entry name" value="NfrA_C"/>
    <property type="match status" value="1"/>
</dbReference>
<feature type="repeat" description="TPR" evidence="3">
    <location>
        <begin position="659"/>
        <end position="692"/>
    </location>
</feature>
<protein>
    <submittedName>
        <fullName evidence="7">Phage receptor</fullName>
    </submittedName>
</protein>
<feature type="compositionally biased region" description="Low complexity" evidence="4">
    <location>
        <begin position="142"/>
        <end position="158"/>
    </location>
</feature>
<dbReference type="Proteomes" id="UP000604737">
    <property type="component" value="Unassembled WGS sequence"/>
</dbReference>
<keyword evidence="7" id="KW-0675">Receptor</keyword>
<keyword evidence="8" id="KW-1185">Reference proteome</keyword>
<dbReference type="Pfam" id="PF14559">
    <property type="entry name" value="TPR_19"/>
    <property type="match status" value="2"/>
</dbReference>